<sequence>MGLSAAETSRTPPAPGSASYSTVRRPGHRGRSKRFHQRLAGFEILRGRPRRRRGGARHQSSSGQVRQPAQNCGLLA</sequence>
<proteinExistence type="predicted"/>
<name>A0A1I8IS14_9PLAT</name>
<evidence type="ECO:0000313" key="3">
    <source>
        <dbReference type="WBParaSite" id="maker-uti_cns_0015589-snap-gene-0.2-mRNA-1"/>
    </source>
</evidence>
<dbReference type="WBParaSite" id="maker-uti_cns_0015589-snap-gene-0.2-mRNA-1">
    <property type="protein sequence ID" value="maker-uti_cns_0015589-snap-gene-0.2-mRNA-1"/>
    <property type="gene ID" value="maker-uti_cns_0015589-snap-gene-0.2"/>
</dbReference>
<feature type="region of interest" description="Disordered" evidence="1">
    <location>
        <begin position="1"/>
        <end position="76"/>
    </location>
</feature>
<reference evidence="3" key="1">
    <citation type="submission" date="2016-11" db="UniProtKB">
        <authorList>
            <consortium name="WormBaseParasite"/>
        </authorList>
    </citation>
    <scope>IDENTIFICATION</scope>
</reference>
<evidence type="ECO:0000313" key="2">
    <source>
        <dbReference type="Proteomes" id="UP000095280"/>
    </source>
</evidence>
<evidence type="ECO:0000256" key="1">
    <source>
        <dbReference type="SAM" id="MobiDB-lite"/>
    </source>
</evidence>
<protein>
    <submittedName>
        <fullName evidence="3">Uncharacterized protein</fullName>
    </submittedName>
</protein>
<dbReference type="AlphaFoldDB" id="A0A1I8IS14"/>
<dbReference type="Proteomes" id="UP000095280">
    <property type="component" value="Unplaced"/>
</dbReference>
<accession>A0A1I8IS14</accession>
<feature type="compositionally biased region" description="Polar residues" evidence="1">
    <location>
        <begin position="58"/>
        <end position="70"/>
    </location>
</feature>
<keyword evidence="2" id="KW-1185">Reference proteome</keyword>
<feature type="compositionally biased region" description="Basic residues" evidence="1">
    <location>
        <begin position="47"/>
        <end position="56"/>
    </location>
</feature>
<feature type="compositionally biased region" description="Basic residues" evidence="1">
    <location>
        <begin position="25"/>
        <end position="37"/>
    </location>
</feature>
<organism evidence="2 3">
    <name type="scientific">Macrostomum lignano</name>
    <dbReference type="NCBI Taxonomy" id="282301"/>
    <lineage>
        <taxon>Eukaryota</taxon>
        <taxon>Metazoa</taxon>
        <taxon>Spiralia</taxon>
        <taxon>Lophotrochozoa</taxon>
        <taxon>Platyhelminthes</taxon>
        <taxon>Rhabditophora</taxon>
        <taxon>Macrostomorpha</taxon>
        <taxon>Macrostomida</taxon>
        <taxon>Macrostomidae</taxon>
        <taxon>Macrostomum</taxon>
    </lineage>
</organism>
<feature type="compositionally biased region" description="Polar residues" evidence="1">
    <location>
        <begin position="1"/>
        <end position="11"/>
    </location>
</feature>